<dbReference type="AlphaFoldDB" id="A0A918JWG2"/>
<dbReference type="SUPFAM" id="SSF52266">
    <property type="entry name" value="SGNH hydrolase"/>
    <property type="match status" value="1"/>
</dbReference>
<organism evidence="2 3">
    <name type="scientific">Aquimarina muelleri</name>
    <dbReference type="NCBI Taxonomy" id="279356"/>
    <lineage>
        <taxon>Bacteria</taxon>
        <taxon>Pseudomonadati</taxon>
        <taxon>Bacteroidota</taxon>
        <taxon>Flavobacteriia</taxon>
        <taxon>Flavobacteriales</taxon>
        <taxon>Flavobacteriaceae</taxon>
        <taxon>Aquimarina</taxon>
    </lineage>
</organism>
<protein>
    <submittedName>
        <fullName evidence="2">Uncharacterized protein</fullName>
    </submittedName>
</protein>
<keyword evidence="1" id="KW-0812">Transmembrane</keyword>
<dbReference type="EMBL" id="BMWS01000023">
    <property type="protein sequence ID" value="GGX27076.1"/>
    <property type="molecule type" value="Genomic_DNA"/>
</dbReference>
<dbReference type="RefSeq" id="WP_027412720.1">
    <property type="nucleotide sequence ID" value="NZ_BMWS01000023.1"/>
</dbReference>
<dbReference type="GO" id="GO:0016788">
    <property type="term" value="F:hydrolase activity, acting on ester bonds"/>
    <property type="evidence" value="ECO:0007669"/>
    <property type="project" value="UniProtKB-ARBA"/>
</dbReference>
<proteinExistence type="predicted"/>
<dbReference type="Gene3D" id="3.40.50.1110">
    <property type="entry name" value="SGNH hydrolase"/>
    <property type="match status" value="1"/>
</dbReference>
<dbReference type="InterPro" id="IPR036514">
    <property type="entry name" value="SGNH_hydro_sf"/>
</dbReference>
<evidence type="ECO:0000313" key="3">
    <source>
        <dbReference type="Proteomes" id="UP000601108"/>
    </source>
</evidence>
<keyword evidence="1" id="KW-1133">Transmembrane helix</keyword>
<keyword evidence="1" id="KW-0472">Membrane</keyword>
<gene>
    <name evidence="2" type="ORF">GCM10007384_30390</name>
</gene>
<comment type="caution">
    <text evidence="2">The sequence shown here is derived from an EMBL/GenBank/DDBJ whole genome shotgun (WGS) entry which is preliminary data.</text>
</comment>
<feature type="transmembrane region" description="Helical" evidence="1">
    <location>
        <begin position="12"/>
        <end position="31"/>
    </location>
</feature>
<evidence type="ECO:0000256" key="1">
    <source>
        <dbReference type="SAM" id="Phobius"/>
    </source>
</evidence>
<accession>A0A918JWG2</accession>
<dbReference type="Proteomes" id="UP000601108">
    <property type="component" value="Unassembled WGS sequence"/>
</dbReference>
<evidence type="ECO:0000313" key="2">
    <source>
        <dbReference type="EMBL" id="GGX27076.1"/>
    </source>
</evidence>
<reference evidence="2 3" key="1">
    <citation type="journal article" date="2014" name="Int. J. Syst. Evol. Microbiol.">
        <title>Complete genome sequence of Corynebacterium casei LMG S-19264T (=DSM 44701T), isolated from a smear-ripened cheese.</title>
        <authorList>
            <consortium name="US DOE Joint Genome Institute (JGI-PGF)"/>
            <person name="Walter F."/>
            <person name="Albersmeier A."/>
            <person name="Kalinowski J."/>
            <person name="Ruckert C."/>
        </authorList>
    </citation>
    <scope>NUCLEOTIDE SEQUENCE [LARGE SCALE GENOMIC DNA]</scope>
    <source>
        <strain evidence="2 3">KCTC 12285</strain>
    </source>
</reference>
<name>A0A918JWG2_9FLAO</name>
<keyword evidence="3" id="KW-1185">Reference proteome</keyword>
<sequence>MDKTNLKTTLKLIVCILLATFILDKVIYFTFNFLSDKVLSGQAIGKLNHYIITKDTIDVVAFGNSRTNRHINTQKISSSGFNMGVDGTSIAYSATLIKMLPKNKEQIIIVNVDTKNAFKDSYSGDDVNRLNVRYHRDKIIKREIDNVNLDDYIQKFYWSKGYNGKVLGILKNVFIPKYDYRTYYGYDPIYVNDTQKQIFQNYLKYSDPEVDCLDSYTMNSLYRYYLKEMKVFCEENKKKLILITAPLYRDSCKEDNSKFTKILKEIDIEYYDYSDLFIENNLMKYWKDEIHLSNEGAEVFSDTLQELLVTPL</sequence>